<gene>
    <name evidence="2" type="ORF">JKJ07_37055</name>
</gene>
<proteinExistence type="predicted"/>
<dbReference type="Proteomes" id="UP000598996">
    <property type="component" value="Unassembled WGS sequence"/>
</dbReference>
<dbReference type="EMBL" id="JAENHO010000012">
    <property type="protein sequence ID" value="MBL7259946.1"/>
    <property type="molecule type" value="Genomic_DNA"/>
</dbReference>
<evidence type="ECO:0000313" key="3">
    <source>
        <dbReference type="Proteomes" id="UP000598996"/>
    </source>
</evidence>
<feature type="compositionally biased region" description="Basic and acidic residues" evidence="1">
    <location>
        <begin position="140"/>
        <end position="156"/>
    </location>
</feature>
<keyword evidence="3" id="KW-1185">Reference proteome</keyword>
<evidence type="ECO:0000313" key="2">
    <source>
        <dbReference type="EMBL" id="MBL7259946.1"/>
    </source>
</evidence>
<name>A0ABS1VZM2_9ACTN</name>
<dbReference type="RefSeq" id="WP_202996633.1">
    <property type="nucleotide sequence ID" value="NZ_JAENHO010000012.1"/>
</dbReference>
<reference evidence="2 3" key="1">
    <citation type="submission" date="2021-01" db="EMBL/GenBank/DDBJ databases">
        <title>Actinoplanes sp. nov. LDG1-01 isolated from lichen.</title>
        <authorList>
            <person name="Saeng-In P."/>
            <person name="Phongsopitanun W."/>
            <person name="Kanchanasin P."/>
            <person name="Yuki M."/>
            <person name="Kudo T."/>
            <person name="Ohkuma M."/>
            <person name="Tanasupawat S."/>
        </authorList>
    </citation>
    <scope>NUCLEOTIDE SEQUENCE [LARGE SCALE GENOMIC DNA]</scope>
    <source>
        <strain evidence="2 3">LDG1-01</strain>
    </source>
</reference>
<comment type="caution">
    <text evidence="2">The sequence shown here is derived from an EMBL/GenBank/DDBJ whole genome shotgun (WGS) entry which is preliminary data.</text>
</comment>
<organism evidence="2 3">
    <name type="scientific">Paractinoplanes lichenicola</name>
    <dbReference type="NCBI Taxonomy" id="2802976"/>
    <lineage>
        <taxon>Bacteria</taxon>
        <taxon>Bacillati</taxon>
        <taxon>Actinomycetota</taxon>
        <taxon>Actinomycetes</taxon>
        <taxon>Micromonosporales</taxon>
        <taxon>Micromonosporaceae</taxon>
        <taxon>Paractinoplanes</taxon>
    </lineage>
</organism>
<sequence length="477" mass="52767">MSEMDVLVRLHRGLKERRAPQAVAVDLLELGAEKWLSAVGVRDLYRIVRYEQAHPKELRMPENWRRHPGLSRAYEAAAGAVAGITTIKPADPDDPESLRRWLDGALELLGLPRDEPPAARATIPRRARGPYRRLPKPRGARGDHGGHADARERMDAATRRERLPGVSVRTYRRAVRAVLHLQQRTEVLAQERDREASIAFGKARLAHLVSEAEFAACPATAAFTAYYVARLNMRTQFTSGSQTRPMDTLAEELLAGALAARTCRPAVLASVLTRWSVLDRLSDVQCGELLGRYYEQLAASARALQRSYDIRRDPAHMVVRAGDDSSTWNAASRAFNQARTGWLNATLALGYDDVVEASCPGKVPALVASDVAAWHQFDGGEQHTDVRVWAALPLPWEVVLGEDDCPAELVREVCRHFGIDAEATGWTQPYRQDKTERPEPAPELVHGVTVSSPLLAHVLRSNGIFSGQSQNYVVGEA</sequence>
<evidence type="ECO:0000256" key="1">
    <source>
        <dbReference type="SAM" id="MobiDB-lite"/>
    </source>
</evidence>
<feature type="region of interest" description="Disordered" evidence="1">
    <location>
        <begin position="115"/>
        <end position="156"/>
    </location>
</feature>
<protein>
    <submittedName>
        <fullName evidence="2">Uncharacterized protein</fullName>
    </submittedName>
</protein>
<accession>A0ABS1VZM2</accession>
<feature type="compositionally biased region" description="Basic residues" evidence="1">
    <location>
        <begin position="123"/>
        <end position="139"/>
    </location>
</feature>